<dbReference type="PANTHER" id="PTHR42824">
    <property type="entry name" value="GLUTAMINE AMIDOTRANSFERASE"/>
    <property type="match status" value="1"/>
</dbReference>
<dbReference type="PROSITE" id="PS51278">
    <property type="entry name" value="GATASE_TYPE_2"/>
    <property type="match status" value="1"/>
</dbReference>
<evidence type="ECO:0000313" key="4">
    <source>
        <dbReference type="Proteomes" id="UP001500784"/>
    </source>
</evidence>
<comment type="caution">
    <text evidence="3">The sequence shown here is derived from an EMBL/GenBank/DDBJ whole genome shotgun (WGS) entry which is preliminary data.</text>
</comment>
<dbReference type="InterPro" id="IPR026869">
    <property type="entry name" value="EgtC-like"/>
</dbReference>
<name>A0ABP5AUW0_9MICC</name>
<feature type="domain" description="Glutamine amidotransferase type-2" evidence="2">
    <location>
        <begin position="2"/>
        <end position="254"/>
    </location>
</feature>
<reference evidence="4" key="1">
    <citation type="journal article" date="2019" name="Int. J. Syst. Evol. Microbiol.">
        <title>The Global Catalogue of Microorganisms (GCM) 10K type strain sequencing project: providing services to taxonomists for standard genome sequencing and annotation.</title>
        <authorList>
            <consortium name="The Broad Institute Genomics Platform"/>
            <consortium name="The Broad Institute Genome Sequencing Center for Infectious Disease"/>
            <person name="Wu L."/>
            <person name="Ma J."/>
        </authorList>
    </citation>
    <scope>NUCLEOTIDE SEQUENCE [LARGE SCALE GENOMIC DNA]</scope>
    <source>
        <strain evidence="4">JCM 13316</strain>
    </source>
</reference>
<protein>
    <submittedName>
        <fullName evidence="3">Class II glutamine amidotransferase</fullName>
    </submittedName>
</protein>
<keyword evidence="4" id="KW-1185">Reference proteome</keyword>
<proteinExistence type="predicted"/>
<evidence type="ECO:0000259" key="2">
    <source>
        <dbReference type="PROSITE" id="PS51278"/>
    </source>
</evidence>
<dbReference type="SUPFAM" id="SSF56235">
    <property type="entry name" value="N-terminal nucleophile aminohydrolases (Ntn hydrolases)"/>
    <property type="match status" value="1"/>
</dbReference>
<dbReference type="InterPro" id="IPR017932">
    <property type="entry name" value="GATase_2_dom"/>
</dbReference>
<dbReference type="PANTHER" id="PTHR42824:SF1">
    <property type="entry name" value="GLUTAMINE AMIDOTRANSFERASE YAFJ-RELATED"/>
    <property type="match status" value="1"/>
</dbReference>
<sequence>MCRLFGMHAGPKPVHATFWLLTAPDSLAEQSRRMADGFGIGVFDPGGKPVVDKAPVAAYEDRAYASAARTLDGSTFVAHVRYASTGGNTLVNTHPFLQDNRLLAHNGVVEDLDVLDDRLRSLEVLGLVQGQTDSERVFALITGIARHNGGDLGDAITQAVTWVAENLRLYAVNLVLSTESELWAVRYPDTHPLYVLQESADDPHRGKNTARISMKSDEMEQNRTPSVLVATERMDENPNWRMMDSGEILRVDRNLNTERSFPLPQHPQHLLTLADLDPHTAASQHPLKAAGT</sequence>
<organism evidence="3 4">
    <name type="scientific">Arthrobacter gandavensis</name>
    <dbReference type="NCBI Taxonomy" id="169960"/>
    <lineage>
        <taxon>Bacteria</taxon>
        <taxon>Bacillati</taxon>
        <taxon>Actinomycetota</taxon>
        <taxon>Actinomycetes</taxon>
        <taxon>Micrococcales</taxon>
        <taxon>Micrococcaceae</taxon>
        <taxon>Arthrobacter</taxon>
    </lineage>
</organism>
<dbReference type="RefSeq" id="WP_152228960.1">
    <property type="nucleotide sequence ID" value="NZ_BAAALV010000005.1"/>
</dbReference>
<gene>
    <name evidence="3" type="ORF">GCM10009688_25460</name>
</gene>
<dbReference type="EMBL" id="BAAALV010000005">
    <property type="protein sequence ID" value="GAA1919314.1"/>
    <property type="molecule type" value="Genomic_DNA"/>
</dbReference>
<dbReference type="Proteomes" id="UP001500784">
    <property type="component" value="Unassembled WGS sequence"/>
</dbReference>
<dbReference type="Gene3D" id="3.60.20.10">
    <property type="entry name" value="Glutamine Phosphoribosylpyrophosphate, subunit 1, domain 1"/>
    <property type="match status" value="1"/>
</dbReference>
<dbReference type="InterPro" id="IPR029055">
    <property type="entry name" value="Ntn_hydrolases_N"/>
</dbReference>
<accession>A0ABP5AUW0</accession>
<evidence type="ECO:0000256" key="1">
    <source>
        <dbReference type="ARBA" id="ARBA00022962"/>
    </source>
</evidence>
<dbReference type="CDD" id="cd01908">
    <property type="entry name" value="YafJ"/>
    <property type="match status" value="1"/>
</dbReference>
<evidence type="ECO:0000313" key="3">
    <source>
        <dbReference type="EMBL" id="GAA1919314.1"/>
    </source>
</evidence>
<keyword evidence="1 3" id="KW-0315">Glutamine amidotransferase</keyword>
<dbReference type="Pfam" id="PF13230">
    <property type="entry name" value="GATase_4"/>
    <property type="match status" value="1"/>
</dbReference>